<evidence type="ECO:0000256" key="1">
    <source>
        <dbReference type="ARBA" id="ARBA00008791"/>
    </source>
</evidence>
<dbReference type="eggNOG" id="COG0589">
    <property type="taxonomic scope" value="Bacteria"/>
</dbReference>
<dbReference type="InterPro" id="IPR006015">
    <property type="entry name" value="Universal_stress_UspA"/>
</dbReference>
<dbReference type="CDD" id="cd00293">
    <property type="entry name" value="USP-like"/>
    <property type="match status" value="2"/>
</dbReference>
<feature type="domain" description="UspA" evidence="2">
    <location>
        <begin position="21"/>
        <end position="155"/>
    </location>
</feature>
<dbReference type="KEGG" id="ssan:NX02_01915"/>
<dbReference type="SUPFAM" id="SSF52402">
    <property type="entry name" value="Adenine nucleotide alpha hydrolases-like"/>
    <property type="match status" value="2"/>
</dbReference>
<dbReference type="PANTHER" id="PTHR46268:SF6">
    <property type="entry name" value="UNIVERSAL STRESS PROTEIN UP12"/>
    <property type="match status" value="1"/>
</dbReference>
<dbReference type="Proteomes" id="UP000018851">
    <property type="component" value="Chromosome"/>
</dbReference>
<comment type="similarity">
    <text evidence="1">Belongs to the universal stress protein A family.</text>
</comment>
<accession>W0A2I3</accession>
<feature type="domain" description="UspA" evidence="2">
    <location>
        <begin position="166"/>
        <end position="313"/>
    </location>
</feature>
<dbReference type="Pfam" id="PF00582">
    <property type="entry name" value="Usp"/>
    <property type="match status" value="2"/>
</dbReference>
<dbReference type="RefSeq" id="WP_025290511.1">
    <property type="nucleotide sequence ID" value="NZ_CP006644.1"/>
</dbReference>
<dbReference type="HOGENOM" id="CLU_049301_2_1_5"/>
<organism evidence="3 4">
    <name type="scientific">Sphingomonas sanxanigenens DSM 19645 = NX02</name>
    <dbReference type="NCBI Taxonomy" id="1123269"/>
    <lineage>
        <taxon>Bacteria</taxon>
        <taxon>Pseudomonadati</taxon>
        <taxon>Pseudomonadota</taxon>
        <taxon>Alphaproteobacteria</taxon>
        <taxon>Sphingomonadales</taxon>
        <taxon>Sphingomonadaceae</taxon>
        <taxon>Sphingomonas</taxon>
    </lineage>
</organism>
<protein>
    <recommendedName>
        <fullName evidence="2">UspA domain-containing protein</fullName>
    </recommendedName>
</protein>
<evidence type="ECO:0000259" key="2">
    <source>
        <dbReference type="Pfam" id="PF00582"/>
    </source>
</evidence>
<reference evidence="3 4" key="1">
    <citation type="submission" date="2013-07" db="EMBL/GenBank/DDBJ databases">
        <title>Completed genome of Sphingomonas sanxanigenens NX02.</title>
        <authorList>
            <person name="Ma T."/>
            <person name="Huang H."/>
            <person name="Wu M."/>
            <person name="Li X."/>
            <person name="Li G."/>
        </authorList>
    </citation>
    <scope>NUCLEOTIDE SEQUENCE [LARGE SCALE GENOMIC DNA]</scope>
    <source>
        <strain evidence="3 4">NX02</strain>
    </source>
</reference>
<dbReference type="PANTHER" id="PTHR46268">
    <property type="entry name" value="STRESS RESPONSE PROTEIN NHAX"/>
    <property type="match status" value="1"/>
</dbReference>
<keyword evidence="4" id="KW-1185">Reference proteome</keyword>
<evidence type="ECO:0000313" key="3">
    <source>
        <dbReference type="EMBL" id="AHE52144.1"/>
    </source>
</evidence>
<dbReference type="Gene3D" id="3.40.50.12370">
    <property type="match status" value="1"/>
</dbReference>
<dbReference type="PRINTS" id="PR01438">
    <property type="entry name" value="UNVRSLSTRESS"/>
</dbReference>
<name>W0A2I3_9SPHN</name>
<proteinExistence type="inferred from homology"/>
<dbReference type="Gene3D" id="3.40.50.620">
    <property type="entry name" value="HUPs"/>
    <property type="match status" value="1"/>
</dbReference>
<dbReference type="OrthoDB" id="5564966at2"/>
<dbReference type="AlphaFoldDB" id="W0A2I3"/>
<dbReference type="EMBL" id="CP006644">
    <property type="protein sequence ID" value="AHE52144.1"/>
    <property type="molecule type" value="Genomic_DNA"/>
</dbReference>
<dbReference type="InterPro" id="IPR014729">
    <property type="entry name" value="Rossmann-like_a/b/a_fold"/>
</dbReference>
<gene>
    <name evidence="3" type="ORF">NX02_01915</name>
</gene>
<sequence>MPARKPLSPIATTEPAGGGFNIVACVGRGPHADFIVPHALAVGKALGAPVTLLQVLEAQAVRDPRPDPIEWDMRRHDARKLLGGLAMVAGDPSGRADIALAEGRTVDEICRYANGKAECVIILGRGAGEDVDPRRIGSTVHNVAGRAPGSILLVPNDANADPAPRYRRILVPVDGSAWAESVLPLAVRMARANDAELILVHVVPTPELTEIGPLEPDDIQLRARVVERNERTAKAYLARVQAYLAQNGVRVRTLSHRSDDVRASLVDLIRSEAADLVVVSARGHGGRHHADLRYGSVSAYLMAQSPVPLLIVRPRESETAGRQDEGIYLRRPSAVQG</sequence>
<evidence type="ECO:0000313" key="4">
    <source>
        <dbReference type="Proteomes" id="UP000018851"/>
    </source>
</evidence>
<dbReference type="PATRIC" id="fig|1123269.5.peg.381"/>
<dbReference type="InterPro" id="IPR006016">
    <property type="entry name" value="UspA"/>
</dbReference>